<proteinExistence type="predicted"/>
<dbReference type="Proteomes" id="UP000270296">
    <property type="component" value="Unassembled WGS sequence"/>
</dbReference>
<name>A0A183IEV0_9BILA</name>
<evidence type="ECO:0000256" key="2">
    <source>
        <dbReference type="ARBA" id="ARBA00023043"/>
    </source>
</evidence>
<dbReference type="PROSITE" id="PS50088">
    <property type="entry name" value="ANK_REPEAT"/>
    <property type="match status" value="3"/>
</dbReference>
<organism evidence="6">
    <name type="scientific">Soboliphyme baturini</name>
    <dbReference type="NCBI Taxonomy" id="241478"/>
    <lineage>
        <taxon>Eukaryota</taxon>
        <taxon>Metazoa</taxon>
        <taxon>Ecdysozoa</taxon>
        <taxon>Nematoda</taxon>
        <taxon>Enoplea</taxon>
        <taxon>Dorylaimia</taxon>
        <taxon>Dioctophymatida</taxon>
        <taxon>Dioctophymatoidea</taxon>
        <taxon>Soboliphymatidae</taxon>
        <taxon>Soboliphyme</taxon>
    </lineage>
</organism>
<accession>A0A183IEV0</accession>
<feature type="repeat" description="ANK" evidence="3">
    <location>
        <begin position="56"/>
        <end position="95"/>
    </location>
</feature>
<feature type="repeat" description="ANK" evidence="3">
    <location>
        <begin position="23"/>
        <end position="55"/>
    </location>
</feature>
<dbReference type="InterPro" id="IPR002110">
    <property type="entry name" value="Ankyrin_rpt"/>
</dbReference>
<feature type="repeat" description="ANK" evidence="3">
    <location>
        <begin position="132"/>
        <end position="164"/>
    </location>
</feature>
<dbReference type="PANTHER" id="PTHR24174:SF16">
    <property type="entry name" value="CASKIN-2"/>
    <property type="match status" value="1"/>
</dbReference>
<gene>
    <name evidence="4" type="ORF">SBAD_LOCUS2144</name>
</gene>
<dbReference type="SMART" id="SM00248">
    <property type="entry name" value="ANK"/>
    <property type="match status" value="5"/>
</dbReference>
<evidence type="ECO:0000256" key="1">
    <source>
        <dbReference type="ARBA" id="ARBA00022737"/>
    </source>
</evidence>
<evidence type="ECO:0000313" key="6">
    <source>
        <dbReference type="WBParaSite" id="SBAD_0000224701-mRNA-1"/>
    </source>
</evidence>
<evidence type="ECO:0000256" key="3">
    <source>
        <dbReference type="PROSITE-ProRule" id="PRU00023"/>
    </source>
</evidence>
<evidence type="ECO:0000313" key="5">
    <source>
        <dbReference type="Proteomes" id="UP000270296"/>
    </source>
</evidence>
<dbReference type="WBParaSite" id="SBAD_0000224701-mRNA-1">
    <property type="protein sequence ID" value="SBAD_0000224701-mRNA-1"/>
    <property type="gene ID" value="SBAD_0000224701"/>
</dbReference>
<sequence>MGNLQILNMLLMSKVNVDYQDAKGMTALHYAALKNSPEVCRLLLQYGARVDTQNNDGYTALHIACQHGDNDTHLLSFLQISLLLYYRADPLIVNKDSKTAFDLACEFGRTRAAKQLIGGGICRRVLRSTKENSVRALHLAARNGHVDVLRALLDAGFDLDGRYMGSTALHEAVAFGQVEATRFLLKSHLSMSSPLQMPEVAVKGGKPCSSCQLQIRTQQKGGFKTFDGVNSISDASSSKVHGSNVSFPPSGDVFFLTRR</sequence>
<dbReference type="InterPro" id="IPR033635">
    <property type="entry name" value="ANKS1/Caskin"/>
</dbReference>
<dbReference type="OrthoDB" id="6156898at2759"/>
<keyword evidence="2 3" id="KW-0040">ANK repeat</keyword>
<evidence type="ECO:0000313" key="4">
    <source>
        <dbReference type="EMBL" id="VDO96696.1"/>
    </source>
</evidence>
<dbReference type="Gene3D" id="1.25.40.20">
    <property type="entry name" value="Ankyrin repeat-containing domain"/>
    <property type="match status" value="2"/>
</dbReference>
<protein>
    <submittedName>
        <fullName evidence="6">ANK_REP_REGION domain-containing protein</fullName>
    </submittedName>
</protein>
<reference evidence="4 5" key="2">
    <citation type="submission" date="2018-11" db="EMBL/GenBank/DDBJ databases">
        <authorList>
            <consortium name="Pathogen Informatics"/>
        </authorList>
    </citation>
    <scope>NUCLEOTIDE SEQUENCE [LARGE SCALE GENOMIC DNA]</scope>
</reference>
<dbReference type="AlphaFoldDB" id="A0A183IEV0"/>
<dbReference type="SUPFAM" id="SSF48403">
    <property type="entry name" value="Ankyrin repeat"/>
    <property type="match status" value="1"/>
</dbReference>
<dbReference type="PANTHER" id="PTHR24174">
    <property type="entry name" value="ANKYRIN REPEAT AND STERILE ALPHA MOTIF DOMAIN-CONTAINING PROTEIN 1"/>
    <property type="match status" value="1"/>
</dbReference>
<dbReference type="PROSITE" id="PS50297">
    <property type="entry name" value="ANK_REP_REGION"/>
    <property type="match status" value="2"/>
</dbReference>
<keyword evidence="1" id="KW-0677">Repeat</keyword>
<reference evidence="6" key="1">
    <citation type="submission" date="2016-06" db="UniProtKB">
        <authorList>
            <consortium name="WormBaseParasite"/>
        </authorList>
    </citation>
    <scope>IDENTIFICATION</scope>
</reference>
<keyword evidence="5" id="KW-1185">Reference proteome</keyword>
<dbReference type="EMBL" id="UZAM01007103">
    <property type="protein sequence ID" value="VDO96696.1"/>
    <property type="molecule type" value="Genomic_DNA"/>
</dbReference>
<dbReference type="Pfam" id="PF12796">
    <property type="entry name" value="Ank_2"/>
    <property type="match status" value="2"/>
</dbReference>
<dbReference type="InterPro" id="IPR036770">
    <property type="entry name" value="Ankyrin_rpt-contain_sf"/>
</dbReference>